<sequence>MLHRLLQNGASYLRWAGWGVVMATLLAATLLLLLRYWILPDIGKFRHDIAAAISRVAGQPVYIDSIHANWDGLRPYLSLQGVRVYDLAGNPALVFPDIAGSLSWRSILYGDPNFHEIVIDRPALVTRRDEEGYLHIAGAVLGKNGQENGFIDWLLRQRQLIINQAIIYWQDDLHKAPTLYFKSVNLRLRNGQNGKHHRFGLQAIPPATVAAPLDIRGDFTGESVQSLSAWRGRLFVQLQNVDLDSLQTWLTLPVHELAGGNASIRAWADLDAGNLVEWIADVALYKTKILFKPHLAALEIDELHGRLGHKHIDNHLGAEQLWFARQFAVGFKDRHRTQPATVEWRVRSGEMAGSDLHSLRITGLDLESSAQLVASLPVADAWHERLSELSPQGVVKHAHISWQGGESKSPSFEGTGSFSDLALQSFNGYPSFSGLSGSIDMTPQEGTLTLAAEMVAIGGKKQSTEKIQIDALTGQVDWHIMQDREALLLEFSDIAFASKAGVGVIRGRYVMDSDATGQIDLMGTLAQADIAGLKQYMTWIAADSLPEFINDTLLKGHLSQANFHLQGALNGGQAKNNKNKLSIRAETDITDGAIKLSGDWPEVTGMTGMLSWQDDSLQVLLSNANVSRIKLADLSLQIHHLYTDKATAQLMGLAEGDTGDMLALIQKSPLSQYAGELLSQTAMSGEGRLQVDMTMPVGREDGSGLTITGRYQFIDNHIDLGRYVPDLHHVNGTIAFTESSVSFDELHAQALGGPVDFSTISLPEGVLRVSASGQANFDLLQPDIASEPTDLLQLWARFFQGNTAWQATMDIEHDGINIVAESSLEGMKSELPAPFSKTCQETIPVRYEKRFTKPRDDLVRFRYGEIVAVELQRIREKAYHYYPVSGVIAFGNKDILSRGPGTSVHGDITRLEWDRWRDLFKRHGEINAAAGHSSRGLEGILTASARFDLRVDELEFLGRYFNDAAFTIDKRGKIWRAQVASKEMTGNIDWYEAPPQKIVARLSQLTIPEIAQESRLMPRRQIQTWDWPAVDLEAEQFAIQDHALGQLKLAATQQEDGWHVENVTLAYPDSRLQASGIWQNRTPPFRAYSRIQLQSSNIGKLLQRHGYPGRIARGEGELEGTLEWTGKPLSVDFSSLSGNLDFTFQRGQFTKLKPGIGKILGIFDLKSLPRRLTFDFYDVFGKGFGFDYFHGNIAIKDGIATADNLHITGSAADLAVRGMWNLVEETQSLNMKVFPSLGLVTPVAGIAAMIATQTLQDPFDRVLLSEYAITGGWSEPVVIRLDDNSDRTGITDNPPMLPEAVPESE</sequence>
<dbReference type="InterPro" id="IPR011836">
    <property type="entry name" value="YhdP"/>
</dbReference>
<keyword evidence="2" id="KW-0812">Transmembrane</keyword>
<dbReference type="EMBL" id="FNOY01000041">
    <property type="protein sequence ID" value="SDY52708.1"/>
    <property type="molecule type" value="Genomic_DNA"/>
</dbReference>
<evidence type="ECO:0000313" key="5">
    <source>
        <dbReference type="Proteomes" id="UP000198640"/>
    </source>
</evidence>
<evidence type="ECO:0000256" key="2">
    <source>
        <dbReference type="SAM" id="Phobius"/>
    </source>
</evidence>
<reference evidence="4 5" key="1">
    <citation type="submission" date="2016-10" db="EMBL/GenBank/DDBJ databases">
        <authorList>
            <person name="de Groot N.N."/>
        </authorList>
    </citation>
    <scope>NUCLEOTIDE SEQUENCE [LARGE SCALE GENOMIC DNA]</scope>
    <source>
        <strain evidence="4 5">Nm1</strain>
    </source>
</reference>
<keyword evidence="5" id="KW-1185">Reference proteome</keyword>
<evidence type="ECO:0000259" key="3">
    <source>
        <dbReference type="Pfam" id="PF13116"/>
    </source>
</evidence>
<feature type="transmembrane region" description="Helical" evidence="2">
    <location>
        <begin position="12"/>
        <end position="38"/>
    </location>
</feature>
<dbReference type="Pfam" id="PF13116">
    <property type="entry name" value="YhdP"/>
    <property type="match status" value="1"/>
</dbReference>
<feature type="region of interest" description="Disordered" evidence="1">
    <location>
        <begin position="1284"/>
        <end position="1305"/>
    </location>
</feature>
<dbReference type="NCBIfam" id="TIGR02099">
    <property type="entry name" value="YhdP family protein"/>
    <property type="match status" value="1"/>
</dbReference>
<dbReference type="OrthoDB" id="8521382at2"/>
<dbReference type="PANTHER" id="PTHR38690">
    <property type="entry name" value="PROTEASE-RELATED"/>
    <property type="match status" value="1"/>
</dbReference>
<protein>
    <submittedName>
        <fullName evidence="4">TIGR02099 family protein</fullName>
    </submittedName>
</protein>
<name>A0A1H3KLV5_9PROT</name>
<dbReference type="STRING" id="44576.SAMN05421881_10414"/>
<proteinExistence type="predicted"/>
<gene>
    <name evidence="4" type="ORF">SAMN05421881_10414</name>
</gene>
<dbReference type="Proteomes" id="UP000198640">
    <property type="component" value="Unassembled WGS sequence"/>
</dbReference>
<keyword evidence="2" id="KW-0472">Membrane</keyword>
<evidence type="ECO:0000313" key="4">
    <source>
        <dbReference type="EMBL" id="SDY52708.1"/>
    </source>
</evidence>
<dbReference type="PANTHER" id="PTHR38690:SF1">
    <property type="entry name" value="PROTEASE"/>
    <property type="match status" value="1"/>
</dbReference>
<feature type="domain" description="YhdP central" evidence="3">
    <location>
        <begin position="18"/>
        <end position="1278"/>
    </location>
</feature>
<dbReference type="InterPro" id="IPR025263">
    <property type="entry name" value="YhdP_central"/>
</dbReference>
<keyword evidence="2" id="KW-1133">Transmembrane helix</keyword>
<evidence type="ECO:0000256" key="1">
    <source>
        <dbReference type="SAM" id="MobiDB-lite"/>
    </source>
</evidence>
<dbReference type="RefSeq" id="WP_090414738.1">
    <property type="nucleotide sequence ID" value="NZ_FNOY01000041.1"/>
</dbReference>
<accession>A0A1H3KLV5</accession>
<organism evidence="4 5">
    <name type="scientific">Nitrosomonas halophila</name>
    <dbReference type="NCBI Taxonomy" id="44576"/>
    <lineage>
        <taxon>Bacteria</taxon>
        <taxon>Pseudomonadati</taxon>
        <taxon>Pseudomonadota</taxon>
        <taxon>Betaproteobacteria</taxon>
        <taxon>Nitrosomonadales</taxon>
        <taxon>Nitrosomonadaceae</taxon>
        <taxon>Nitrosomonas</taxon>
    </lineage>
</organism>